<comment type="caution">
    <text evidence="2">The sequence shown here is derived from an EMBL/GenBank/DDBJ whole genome shotgun (WGS) entry which is preliminary data.</text>
</comment>
<organism evidence="2 3">
    <name type="scientific">Nocardioides malaquae</name>
    <dbReference type="NCBI Taxonomy" id="2773426"/>
    <lineage>
        <taxon>Bacteria</taxon>
        <taxon>Bacillati</taxon>
        <taxon>Actinomycetota</taxon>
        <taxon>Actinomycetes</taxon>
        <taxon>Propionibacteriales</taxon>
        <taxon>Nocardioidaceae</taxon>
        <taxon>Nocardioides</taxon>
    </lineage>
</organism>
<sequence length="71" mass="7935">MQSTSRTSIRLLVQMAALSRDAFRERRTERGDVPGWVMITVMTVGIVVALQLFVGPELESMMRQALGRVAN</sequence>
<protein>
    <recommendedName>
        <fullName evidence="4">DUF4244 domain-containing protein</fullName>
    </recommendedName>
</protein>
<evidence type="ECO:0000256" key="1">
    <source>
        <dbReference type="SAM" id="Phobius"/>
    </source>
</evidence>
<keyword evidence="1" id="KW-1133">Transmembrane helix</keyword>
<keyword evidence="3" id="KW-1185">Reference proteome</keyword>
<keyword evidence="1" id="KW-0812">Transmembrane</keyword>
<evidence type="ECO:0008006" key="4">
    <source>
        <dbReference type="Google" id="ProtNLM"/>
    </source>
</evidence>
<gene>
    <name evidence="2" type="ORF">IEQ44_03905</name>
</gene>
<dbReference type="EMBL" id="JADCSA010000003">
    <property type="protein sequence ID" value="MBE7323792.1"/>
    <property type="molecule type" value="Genomic_DNA"/>
</dbReference>
<accession>A0ABR9RRH8</accession>
<evidence type="ECO:0000313" key="2">
    <source>
        <dbReference type="EMBL" id="MBE7323792.1"/>
    </source>
</evidence>
<keyword evidence="1" id="KW-0472">Membrane</keyword>
<feature type="transmembrane region" description="Helical" evidence="1">
    <location>
        <begin position="34"/>
        <end position="54"/>
    </location>
</feature>
<dbReference type="RefSeq" id="WP_193637347.1">
    <property type="nucleotide sequence ID" value="NZ_JADCSA010000003.1"/>
</dbReference>
<reference evidence="2 3" key="1">
    <citation type="submission" date="2020-10" db="EMBL/GenBank/DDBJ databases">
        <title>Nocardioides sp. isolated from sludge.</title>
        <authorList>
            <person name="Zhang X."/>
        </authorList>
    </citation>
    <scope>NUCLEOTIDE SEQUENCE [LARGE SCALE GENOMIC DNA]</scope>
    <source>
        <strain evidence="2 3">Y6</strain>
    </source>
</reference>
<proteinExistence type="predicted"/>
<evidence type="ECO:0000313" key="3">
    <source>
        <dbReference type="Proteomes" id="UP000756387"/>
    </source>
</evidence>
<dbReference type="Proteomes" id="UP000756387">
    <property type="component" value="Unassembled WGS sequence"/>
</dbReference>
<name>A0ABR9RRH8_9ACTN</name>